<dbReference type="STRING" id="1408163.A0A0F4YJI2"/>
<keyword evidence="6" id="KW-1185">Reference proteome</keyword>
<evidence type="ECO:0000313" key="5">
    <source>
        <dbReference type="EMBL" id="KKA18379.1"/>
    </source>
</evidence>
<evidence type="ECO:0000313" key="6">
    <source>
        <dbReference type="Proteomes" id="UP000053958"/>
    </source>
</evidence>
<comment type="caution">
    <text evidence="5">The sequence shown here is derived from an EMBL/GenBank/DDBJ whole genome shotgun (WGS) entry which is preliminary data.</text>
</comment>
<dbReference type="GO" id="GO:0006281">
    <property type="term" value="P:DNA repair"/>
    <property type="evidence" value="ECO:0007669"/>
    <property type="project" value="InterPro"/>
</dbReference>
<dbReference type="Proteomes" id="UP000053958">
    <property type="component" value="Unassembled WGS sequence"/>
</dbReference>
<feature type="site" description="Interaction with DNA" evidence="3">
    <location>
        <position position="621"/>
    </location>
</feature>
<feature type="compositionally biased region" description="Basic and acidic residues" evidence="4">
    <location>
        <begin position="156"/>
        <end position="175"/>
    </location>
</feature>
<feature type="compositionally biased region" description="Acidic residues" evidence="4">
    <location>
        <begin position="90"/>
        <end position="100"/>
    </location>
</feature>
<dbReference type="GO" id="GO:0005634">
    <property type="term" value="C:nucleus"/>
    <property type="evidence" value="ECO:0007669"/>
    <property type="project" value="InterPro"/>
</dbReference>
<feature type="region of interest" description="Disordered" evidence="4">
    <location>
        <begin position="1"/>
        <end position="243"/>
    </location>
</feature>
<dbReference type="GO" id="GO:0003690">
    <property type="term" value="F:double-stranded DNA binding"/>
    <property type="evidence" value="ECO:0007669"/>
    <property type="project" value="TreeGrafter"/>
</dbReference>
<evidence type="ECO:0000256" key="4">
    <source>
        <dbReference type="SAM" id="MobiDB-lite"/>
    </source>
</evidence>
<dbReference type="RefSeq" id="XP_013324991.1">
    <property type="nucleotide sequence ID" value="XM_013469537.1"/>
</dbReference>
<dbReference type="PANTHER" id="PTHR12415:SF4">
    <property type="entry name" value="TYROSYL-DNA PHOSPHODIESTERASE DOMAIN-CONTAINING PROTEIN"/>
    <property type="match status" value="1"/>
</dbReference>
<dbReference type="PROSITE" id="PS50330">
    <property type="entry name" value="UIM"/>
    <property type="match status" value="1"/>
</dbReference>
<evidence type="ECO:0000256" key="2">
    <source>
        <dbReference type="PIRSR" id="PIRSR610347-2"/>
    </source>
</evidence>
<dbReference type="AlphaFoldDB" id="A0A0F4YJI2"/>
<feature type="compositionally biased region" description="Basic and acidic residues" evidence="4">
    <location>
        <begin position="21"/>
        <end position="32"/>
    </location>
</feature>
<dbReference type="InterPro" id="IPR003903">
    <property type="entry name" value="UIM_dom"/>
</dbReference>
<feature type="active site" description="Nucleophile" evidence="1">
    <location>
        <position position="343"/>
    </location>
</feature>
<dbReference type="PANTHER" id="PTHR12415">
    <property type="entry name" value="TYROSYL-DNA PHOSPHODIESTERASE 1"/>
    <property type="match status" value="1"/>
</dbReference>
<feature type="compositionally biased region" description="Polar residues" evidence="4">
    <location>
        <begin position="1"/>
        <end position="20"/>
    </location>
</feature>
<protein>
    <recommendedName>
        <fullName evidence="7">Tyrosyl-DNA phosphodiesterase</fullName>
    </recommendedName>
</protein>
<dbReference type="Gene3D" id="3.30.870.10">
    <property type="entry name" value="Endonuclease Chain A"/>
    <property type="match status" value="2"/>
</dbReference>
<dbReference type="InterPro" id="IPR010347">
    <property type="entry name" value="Tdp1"/>
</dbReference>
<dbReference type="GO" id="GO:0017005">
    <property type="term" value="F:3'-tyrosyl-DNA phosphodiesterase activity"/>
    <property type="evidence" value="ECO:0007669"/>
    <property type="project" value="TreeGrafter"/>
</dbReference>
<evidence type="ECO:0000256" key="3">
    <source>
        <dbReference type="PIRSR" id="PIRSR610347-3"/>
    </source>
</evidence>
<dbReference type="Pfam" id="PF06087">
    <property type="entry name" value="Tyr-DNA_phospho"/>
    <property type="match status" value="1"/>
</dbReference>
<feature type="binding site" evidence="2">
    <location>
        <position position="591"/>
    </location>
    <ligand>
        <name>substrate</name>
    </ligand>
</feature>
<dbReference type="GO" id="GO:0003697">
    <property type="term" value="F:single-stranded DNA binding"/>
    <property type="evidence" value="ECO:0007669"/>
    <property type="project" value="TreeGrafter"/>
</dbReference>
<feature type="compositionally biased region" description="Polar residues" evidence="4">
    <location>
        <begin position="111"/>
        <end position="123"/>
    </location>
</feature>
<reference evidence="5 6" key="1">
    <citation type="submission" date="2015-04" db="EMBL/GenBank/DDBJ databases">
        <authorList>
            <person name="Heijne W.H."/>
            <person name="Fedorova N.D."/>
            <person name="Nierman W.C."/>
            <person name="Vollebregt A.W."/>
            <person name="Zhao Z."/>
            <person name="Wu L."/>
            <person name="Kumar M."/>
            <person name="Stam H."/>
            <person name="van den Berg M.A."/>
            <person name="Pel H.J."/>
        </authorList>
    </citation>
    <scope>NUCLEOTIDE SEQUENCE [LARGE SCALE GENOMIC DNA]</scope>
    <source>
        <strain evidence="5 6">CBS 393.64</strain>
    </source>
</reference>
<dbReference type="OrthoDB" id="47785at2759"/>
<feature type="active site" description="Proton donor/acceptor" evidence="1">
    <location>
        <position position="589"/>
    </location>
</feature>
<dbReference type="CDD" id="cd09122">
    <property type="entry name" value="PLDc_Tdp1_1"/>
    <property type="match status" value="1"/>
</dbReference>
<dbReference type="EMBL" id="LASV01000462">
    <property type="protein sequence ID" value="KKA18379.1"/>
    <property type="molecule type" value="Genomic_DNA"/>
</dbReference>
<dbReference type="CDD" id="cd09123">
    <property type="entry name" value="PLDc_Tdp1_2"/>
    <property type="match status" value="1"/>
</dbReference>
<evidence type="ECO:0008006" key="7">
    <source>
        <dbReference type="Google" id="ProtNLM"/>
    </source>
</evidence>
<feature type="compositionally biased region" description="Polar residues" evidence="4">
    <location>
        <begin position="130"/>
        <end position="148"/>
    </location>
</feature>
<gene>
    <name evidence="5" type="ORF">T310_7669</name>
</gene>
<dbReference type="SUPFAM" id="SSF56024">
    <property type="entry name" value="Phospholipase D/nuclease"/>
    <property type="match status" value="2"/>
</dbReference>
<accession>A0A0F4YJI2</accession>
<feature type="compositionally biased region" description="Polar residues" evidence="4">
    <location>
        <begin position="204"/>
        <end position="222"/>
    </location>
</feature>
<proteinExistence type="predicted"/>
<feature type="binding site" evidence="2">
    <location>
        <position position="345"/>
    </location>
    <ligand>
        <name>substrate</name>
    </ligand>
</feature>
<sequence length="711" mass="79428">MTSQQLDCMQGRSALTTRSSQEVERRLLKMDPEEYQDPALQAAINASLRDLATSHQNQPSSAGTQRDVVDLTGDSDDDEPRPKAAKSVELIEETNDEQDEDLNRAIALSMQDMNTPSPQPQQSEKLDAGQNGTVHVSQEESSASNSAPNIFGLLGIDRKKQEQERLARVAKRKAEQSIPPPPASRESKIARPNTSLPSDRNLGQPLSTATLGPSSTQSSSPLARQAPAEKEKPANATPSSIPSIQFPKGVVKKTWVFGCPRKGDDIKIEEVFQRSDLELAILSAFQWDMEWLFSKLDTARTRFLLVMQAKEESTKRQYEAETAQMSNLRLCFPPMDGQVNCMHSKLMLLFHPNYLRIVIPSANLVPYDWGEAGGVMENTVFLIDLPKKPEHSADEKPTTAFYEDLVYFLRASTLHENLISKLSNFDFSETARYAFVHTIGGSHSGDAWRRTGHCGLGRAVTTLGLRTHKPMNIDFVTSSVGSLTDEFMRSIYLASQGDDGLTEFTLRTSKTFPAKSRADPKVLVEKTTGEEWKDRFRVYFPSERTVKESKGGPMNAGTICFQSKWYAGPKFPRHVLRDCISRRDGLLMHNKMLFARPEIPIQLPDGSTCEAWAYIGSANLSESAWGRFVQDRTTKEPKLNCRNWECGVLVPIIRPAPSAGEDKTGDNDERKKKADMHIDIADVFGDTVPVPMHVPARPYGPDLKPWFYMED</sequence>
<name>A0A0F4YJI2_RASE3</name>
<evidence type="ECO:0000256" key="1">
    <source>
        <dbReference type="PIRSR" id="PIRSR610347-1"/>
    </source>
</evidence>
<organism evidence="5 6">
    <name type="scientific">Rasamsonia emersonii (strain ATCC 16479 / CBS 393.64 / IMI 116815)</name>
    <dbReference type="NCBI Taxonomy" id="1408163"/>
    <lineage>
        <taxon>Eukaryota</taxon>
        <taxon>Fungi</taxon>
        <taxon>Dikarya</taxon>
        <taxon>Ascomycota</taxon>
        <taxon>Pezizomycotina</taxon>
        <taxon>Eurotiomycetes</taxon>
        <taxon>Eurotiomycetidae</taxon>
        <taxon>Eurotiales</taxon>
        <taxon>Trichocomaceae</taxon>
        <taxon>Rasamsonia</taxon>
    </lineage>
</organism>
<feature type="compositionally biased region" description="Polar residues" evidence="4">
    <location>
        <begin position="53"/>
        <end position="64"/>
    </location>
</feature>
<dbReference type="GeneID" id="25319939"/>